<reference evidence="5" key="1">
    <citation type="submission" date="2025-08" db="UniProtKB">
        <authorList>
            <consortium name="RefSeq"/>
        </authorList>
    </citation>
    <scope>IDENTIFICATION</scope>
    <source>
        <tissue evidence="5">Brain</tissue>
    </source>
</reference>
<dbReference type="Gene3D" id="3.10.100.10">
    <property type="entry name" value="Mannose-Binding Protein A, subunit A"/>
    <property type="match status" value="3"/>
</dbReference>
<dbReference type="Pfam" id="PF00059">
    <property type="entry name" value="Lectin_C"/>
    <property type="match status" value="3"/>
</dbReference>
<evidence type="ECO:0000256" key="2">
    <source>
        <dbReference type="SAM" id="SignalP"/>
    </source>
</evidence>
<feature type="signal peptide" evidence="2">
    <location>
        <begin position="1"/>
        <end position="18"/>
    </location>
</feature>
<evidence type="ECO:0000313" key="5">
    <source>
        <dbReference type="RefSeq" id="XP_018542925.1"/>
    </source>
</evidence>
<dbReference type="PANTHER" id="PTHR45784">
    <property type="entry name" value="C-TYPE LECTIN DOMAIN FAMILY 20 MEMBER A-RELATED"/>
    <property type="match status" value="1"/>
</dbReference>
<protein>
    <submittedName>
        <fullName evidence="5">Macrophage mannose receptor 1</fullName>
    </submittedName>
</protein>
<dbReference type="InterPro" id="IPR001304">
    <property type="entry name" value="C-type_lectin-like"/>
</dbReference>
<proteinExistence type="predicted"/>
<feature type="chain" id="PRO_5042576900" evidence="2">
    <location>
        <begin position="19"/>
        <end position="368"/>
    </location>
</feature>
<dbReference type="SMART" id="SM00034">
    <property type="entry name" value="CLECT"/>
    <property type="match status" value="3"/>
</dbReference>
<evidence type="ECO:0000259" key="3">
    <source>
        <dbReference type="PROSITE" id="PS50041"/>
    </source>
</evidence>
<keyword evidence="1" id="KW-1015">Disulfide bond</keyword>
<dbReference type="GeneID" id="108890533"/>
<feature type="domain" description="C-type lectin" evidence="3">
    <location>
        <begin position="25"/>
        <end position="135"/>
    </location>
</feature>
<dbReference type="SUPFAM" id="SSF56436">
    <property type="entry name" value="C-type lectin-like"/>
    <property type="match status" value="3"/>
</dbReference>
<evidence type="ECO:0000256" key="1">
    <source>
        <dbReference type="ARBA" id="ARBA00023157"/>
    </source>
</evidence>
<dbReference type="InterPro" id="IPR016186">
    <property type="entry name" value="C-type_lectin-like/link_sf"/>
</dbReference>
<keyword evidence="5" id="KW-0675">Receptor</keyword>
<dbReference type="RefSeq" id="XP_018542925.1">
    <property type="nucleotide sequence ID" value="XM_018687409.2"/>
</dbReference>
<feature type="domain" description="C-type lectin" evidence="3">
    <location>
        <begin position="252"/>
        <end position="361"/>
    </location>
</feature>
<dbReference type="InterPro" id="IPR018378">
    <property type="entry name" value="C-type_lectin_CS"/>
</dbReference>
<dbReference type="PROSITE" id="PS50041">
    <property type="entry name" value="C_TYPE_LECTIN_2"/>
    <property type="match status" value="3"/>
</dbReference>
<feature type="domain" description="C-type lectin" evidence="3">
    <location>
        <begin position="135"/>
        <end position="241"/>
    </location>
</feature>
<dbReference type="InterPro" id="IPR016187">
    <property type="entry name" value="CTDL_fold"/>
</dbReference>
<evidence type="ECO:0000313" key="4">
    <source>
        <dbReference type="Proteomes" id="UP000694890"/>
    </source>
</evidence>
<dbReference type="PANTHER" id="PTHR45784:SF3">
    <property type="entry name" value="C-TYPE LECTIN DOMAIN FAMILY 4 MEMBER K-LIKE-RELATED"/>
    <property type="match status" value="1"/>
</dbReference>
<dbReference type="PROSITE" id="PS00615">
    <property type="entry name" value="C_TYPE_LECTIN_1"/>
    <property type="match status" value="1"/>
</dbReference>
<name>A0AAJ7PZX7_LATCA</name>
<dbReference type="CDD" id="cd00037">
    <property type="entry name" value="CLECT"/>
    <property type="match status" value="2"/>
</dbReference>
<organism evidence="4 5">
    <name type="scientific">Lates calcarifer</name>
    <name type="common">Barramundi</name>
    <name type="synonym">Holocentrus calcarifer</name>
    <dbReference type="NCBI Taxonomy" id="8187"/>
    <lineage>
        <taxon>Eukaryota</taxon>
        <taxon>Metazoa</taxon>
        <taxon>Chordata</taxon>
        <taxon>Craniata</taxon>
        <taxon>Vertebrata</taxon>
        <taxon>Euteleostomi</taxon>
        <taxon>Actinopterygii</taxon>
        <taxon>Neopterygii</taxon>
        <taxon>Teleostei</taxon>
        <taxon>Neoteleostei</taxon>
        <taxon>Acanthomorphata</taxon>
        <taxon>Carangaria</taxon>
        <taxon>Carangaria incertae sedis</taxon>
        <taxon>Centropomidae</taxon>
        <taxon>Lates</taxon>
    </lineage>
</organism>
<gene>
    <name evidence="5" type="primary">si:dkey-61f9.1</name>
</gene>
<sequence>MSLVWFMLCSGFVHFTFSTNRLRIFNFTGTPGKNWSDSLQECKMDPSASLVTLYDEEDFTFVINFLTDIGHDKTAWFGLHKHKQPHRVATWSNGEPFKCNHSNVNLANGTQRCGAIENKTWADFNCSDQLSFMCYKDDVFTLIENENRNWCEALQYCRRHYTDLVTISNETQHQQVIDKGKNDTFWIGLMYDEWKWADNSCSTFRTWGKDLKESSECAILSHSGSSMIERACDERSHTLCSKGYVRIKAINESRTWEKAYDYCEKNHSGMLRIMNKEDQEAVAQWLNHTANVSGPFWIGVRQSRVFGFWIWSNSTVTYNNWENGRQPEPERHLSDHCGVINKTDFTWREEDCWHQHPFLCEEEILLMD</sequence>
<dbReference type="KEGG" id="lcf:108890533"/>
<keyword evidence="2" id="KW-0732">Signal</keyword>
<dbReference type="AlphaFoldDB" id="A0AAJ7PZX7"/>
<dbReference type="Proteomes" id="UP000694890">
    <property type="component" value="Linkage group LG18"/>
</dbReference>
<accession>A0AAJ7PZX7</accession>